<dbReference type="InterPro" id="IPR039366">
    <property type="entry name" value="Pilotin"/>
</dbReference>
<dbReference type="InterPro" id="IPR053196">
    <property type="entry name" value="Lipoprotein_YbaY-like"/>
</dbReference>
<dbReference type="Pfam" id="PF09619">
    <property type="entry name" value="YscW"/>
    <property type="match status" value="1"/>
</dbReference>
<evidence type="ECO:0000313" key="2">
    <source>
        <dbReference type="EMBL" id="MFB2875830.1"/>
    </source>
</evidence>
<evidence type="ECO:0000256" key="1">
    <source>
        <dbReference type="SAM" id="SignalP"/>
    </source>
</evidence>
<dbReference type="PANTHER" id="PTHR38013">
    <property type="entry name" value="GLYCOPROTEIN/POLYSACCHARIDE METABOLISM"/>
    <property type="match status" value="1"/>
</dbReference>
<dbReference type="PANTHER" id="PTHR38013:SF1">
    <property type="entry name" value="GLYCOPROTEIN_POLYSACCHARIDE METABOLISM"/>
    <property type="match status" value="1"/>
</dbReference>
<evidence type="ECO:0000313" key="3">
    <source>
        <dbReference type="Proteomes" id="UP001576774"/>
    </source>
</evidence>
<feature type="chain" id="PRO_5046633220" evidence="1">
    <location>
        <begin position="26"/>
        <end position="161"/>
    </location>
</feature>
<comment type="caution">
    <text evidence="2">The sequence shown here is derived from an EMBL/GenBank/DDBJ whole genome shotgun (WGS) entry which is preliminary data.</text>
</comment>
<proteinExistence type="predicted"/>
<feature type="signal peptide" evidence="1">
    <location>
        <begin position="1"/>
        <end position="25"/>
    </location>
</feature>
<organism evidence="2 3">
    <name type="scientific">Floridaenema aerugineum BLCC-F46</name>
    <dbReference type="NCBI Taxonomy" id="3153654"/>
    <lineage>
        <taxon>Bacteria</taxon>
        <taxon>Bacillati</taxon>
        <taxon>Cyanobacteriota</taxon>
        <taxon>Cyanophyceae</taxon>
        <taxon>Oscillatoriophycideae</taxon>
        <taxon>Aerosakkonematales</taxon>
        <taxon>Aerosakkonemataceae</taxon>
        <taxon>Floridanema</taxon>
        <taxon>Floridanema aerugineum</taxon>
    </lineage>
</organism>
<reference evidence="2 3" key="1">
    <citation type="submission" date="2024-09" db="EMBL/GenBank/DDBJ databases">
        <title>Floridaenema gen nov. (Aerosakkonemataceae, Aerosakkonematales ord. nov., Cyanobacteria) from benthic tropical and subtropical fresh waters, with the description of four new species.</title>
        <authorList>
            <person name="Moretto J.A."/>
            <person name="Berthold D.E."/>
            <person name="Lefler F.W."/>
            <person name="Huang I.-S."/>
            <person name="Laughinghouse H. IV."/>
        </authorList>
    </citation>
    <scope>NUCLEOTIDE SEQUENCE [LARGE SCALE GENOMIC DNA]</scope>
    <source>
        <strain evidence="2 3">BLCC-F46</strain>
    </source>
</reference>
<name>A0ABV4WZ82_9CYAN</name>
<sequence length="161" mass="17630">MKTIGSVLAIALSTTALIGSITAIAQTPTTTSLFSSVSGVVTYRERIALPPDALVIVQLKDVTKKDAPPVAIGQQIIPTQRRQVPFPFEIVYNQDRINPKNTYTIQARIIVDNRVRFINTTSYPVITNGNPNKVEIVVNSVGTSPQPKSVFSRFEPLNKPQ</sequence>
<dbReference type="Proteomes" id="UP001576774">
    <property type="component" value="Unassembled WGS sequence"/>
</dbReference>
<keyword evidence="1" id="KW-0732">Signal</keyword>
<accession>A0ABV4WZ82</accession>
<keyword evidence="2" id="KW-0449">Lipoprotein</keyword>
<protein>
    <submittedName>
        <fullName evidence="2">YbaY family lipoprotein</fullName>
    </submittedName>
</protein>
<gene>
    <name evidence="2" type="ORF">ACE1CC_02950</name>
</gene>
<dbReference type="RefSeq" id="WP_413268984.1">
    <property type="nucleotide sequence ID" value="NZ_JBHFNQ010000027.1"/>
</dbReference>
<keyword evidence="3" id="KW-1185">Reference proteome</keyword>
<dbReference type="EMBL" id="JBHFNQ010000027">
    <property type="protein sequence ID" value="MFB2875830.1"/>
    <property type="molecule type" value="Genomic_DNA"/>
</dbReference>